<evidence type="ECO:0000313" key="2">
    <source>
        <dbReference type="EMBL" id="KAK8059480.1"/>
    </source>
</evidence>
<keyword evidence="1" id="KW-0472">Membrane</keyword>
<dbReference type="InterPro" id="IPR053018">
    <property type="entry name" value="Elsinochrome_Biosynth-Asso"/>
</dbReference>
<evidence type="ECO:0000313" key="3">
    <source>
        <dbReference type="Proteomes" id="UP001446871"/>
    </source>
</evidence>
<keyword evidence="1" id="KW-0812">Transmembrane</keyword>
<comment type="caution">
    <text evidence="2">The sequence shown here is derived from an EMBL/GenBank/DDBJ whole genome shotgun (WGS) entry which is preliminary data.</text>
</comment>
<feature type="transmembrane region" description="Helical" evidence="1">
    <location>
        <begin position="6"/>
        <end position="26"/>
    </location>
</feature>
<gene>
    <name evidence="2" type="ORF">PG996_009410</name>
</gene>
<feature type="transmembrane region" description="Helical" evidence="1">
    <location>
        <begin position="244"/>
        <end position="260"/>
    </location>
</feature>
<reference evidence="2 3" key="1">
    <citation type="submission" date="2023-01" db="EMBL/GenBank/DDBJ databases">
        <title>Analysis of 21 Apiospora genomes using comparative genomics revels a genus with tremendous synthesis potential of carbohydrate active enzymes and secondary metabolites.</title>
        <authorList>
            <person name="Sorensen T."/>
        </authorList>
    </citation>
    <scope>NUCLEOTIDE SEQUENCE [LARGE SCALE GENOMIC DNA]</scope>
    <source>
        <strain evidence="2 3">CBS 83171</strain>
    </source>
</reference>
<organism evidence="2 3">
    <name type="scientific">Apiospora saccharicola</name>
    <dbReference type="NCBI Taxonomy" id="335842"/>
    <lineage>
        <taxon>Eukaryota</taxon>
        <taxon>Fungi</taxon>
        <taxon>Dikarya</taxon>
        <taxon>Ascomycota</taxon>
        <taxon>Pezizomycotina</taxon>
        <taxon>Sordariomycetes</taxon>
        <taxon>Xylariomycetidae</taxon>
        <taxon>Amphisphaeriales</taxon>
        <taxon>Apiosporaceae</taxon>
        <taxon>Apiospora</taxon>
    </lineage>
</organism>
<proteinExistence type="predicted"/>
<feature type="transmembrane region" description="Helical" evidence="1">
    <location>
        <begin position="117"/>
        <end position="135"/>
    </location>
</feature>
<dbReference type="PANTHER" id="PTHR37577">
    <property type="entry name" value="INTEGRAL MEMBRANE PROTEIN"/>
    <property type="match status" value="1"/>
</dbReference>
<accession>A0ABR1UN43</accession>
<dbReference type="Proteomes" id="UP001446871">
    <property type="component" value="Unassembled WGS sequence"/>
</dbReference>
<feature type="transmembrane region" description="Helical" evidence="1">
    <location>
        <begin position="47"/>
        <end position="72"/>
    </location>
</feature>
<evidence type="ECO:0000256" key="1">
    <source>
        <dbReference type="SAM" id="Phobius"/>
    </source>
</evidence>
<dbReference type="EMBL" id="JAQQWM010000006">
    <property type="protein sequence ID" value="KAK8059480.1"/>
    <property type="molecule type" value="Genomic_DNA"/>
</dbReference>
<feature type="transmembrane region" description="Helical" evidence="1">
    <location>
        <begin position="187"/>
        <end position="206"/>
    </location>
</feature>
<protein>
    <submittedName>
        <fullName evidence="2">Uncharacterized protein</fullName>
    </submittedName>
</protein>
<sequence>MATAYIVLALILRAYWYGVLPAYALQRIDRHFFFSRQKEANHRGRRVLEEVILIFSDQQLLTGLGVLITGYILTFNSDLTYYHWRYVVSLAWMSSTVHLMSLSVLRGRLWRNPVTCTVRLCAIGTVFALLIVAFIPTVTSGYKPWAHYPEFDEIYYNKMGLAPVATPARCLWNGIYWDLRWGEDQNTLVSTLIMVVAFAWKLCQFFPGRRNVVRLWGRFKIESCLEAIATRILHNGTHTMFSKFVYKLTIAIYVTFVAHMEVFEAFMTTLLLLAYTLVWGTLKLIEYRGSEEGLEEEWEMGFGQVLPLLLLVQPALATLEILGPCFSRIHLEQTRVVADI</sequence>
<feature type="transmembrane region" description="Helical" evidence="1">
    <location>
        <begin position="84"/>
        <end position="105"/>
    </location>
</feature>
<name>A0ABR1UN43_9PEZI</name>
<keyword evidence="1" id="KW-1133">Transmembrane helix</keyword>
<keyword evidence="3" id="KW-1185">Reference proteome</keyword>
<dbReference type="PANTHER" id="PTHR37577:SF1">
    <property type="entry name" value="INTEGRAL MEMBRANE PROTEIN"/>
    <property type="match status" value="1"/>
</dbReference>